<name>A0A849BKR9_9ACTN</name>
<dbReference type="PANTHER" id="PTHR42700:SF1">
    <property type="entry name" value="SULFATE ADENYLYLTRANSFERASE"/>
    <property type="match status" value="1"/>
</dbReference>
<evidence type="ECO:0000313" key="11">
    <source>
        <dbReference type="Proteomes" id="UP000555552"/>
    </source>
</evidence>
<dbReference type="EMBL" id="JABEMA010000005">
    <property type="protein sequence ID" value="NNH21687.1"/>
    <property type="molecule type" value="Genomic_DNA"/>
</dbReference>
<sequence>MLSTPAEGVCTPPSPRLPRPQPNGASPVRRRGEEGAGCSPRRTSAPEPPDCAVAEKGGRTGQDAPVQRARDGQPLRVDDAGAELVDLLARSGLEASLSWTGGVWRVEPAEPGAGVRLDLADAELTGGEELVVVDPELVPFAALAITRADGSRQASDRTVSGRLRPLAGRTAATYPGLEVDGSPGGRLTGVHVVVTDRLLLEADVAAVGAALDALPLVLLGLVGEGRPTPREVLARGLDAVAADLATQLGAEVGVALLSLPAVEGADVALLPALLERAGAARTSRARALARTGPHSQGAVGPLDGGPTSATWDEVVDALERGADVPAGTASPAVVRELRRLHPARHARGAVILFTGLSGSGKSTVASGVVAALRAEGSRTVTVLDGDRVRTMLSSGLTFSREDRDLNVRRIGYVAAEVARHGGTAVCAPIAPYASTRAEVRRMVEEAGGVLVLVHVATPLEVCEARDRKGLYAKARRGEIPAFTGVSDPYEAPTDASLVLDTSRQGLEECVSAVMALLREEGLVLAPAPAP</sequence>
<evidence type="ECO:0000259" key="9">
    <source>
        <dbReference type="Pfam" id="PF01583"/>
    </source>
</evidence>
<dbReference type="NCBIfam" id="TIGR00455">
    <property type="entry name" value="apsK"/>
    <property type="match status" value="1"/>
</dbReference>
<protein>
    <recommendedName>
        <fullName evidence="4">adenylyl-sulfate kinase</fullName>
        <ecNumber evidence="4">2.7.1.25</ecNumber>
    </recommendedName>
</protein>
<dbReference type="GO" id="GO:0005737">
    <property type="term" value="C:cytoplasm"/>
    <property type="evidence" value="ECO:0007669"/>
    <property type="project" value="TreeGrafter"/>
</dbReference>
<dbReference type="InterPro" id="IPR002891">
    <property type="entry name" value="APS"/>
</dbReference>
<gene>
    <name evidence="10" type="primary">cysC</name>
    <name evidence="10" type="ORF">HLB09_01010</name>
</gene>
<dbReference type="Gene3D" id="3.40.50.300">
    <property type="entry name" value="P-loop containing nucleotide triphosphate hydrolases"/>
    <property type="match status" value="1"/>
</dbReference>
<dbReference type="InterPro" id="IPR050512">
    <property type="entry name" value="Sulf_AdTrans/APS_kinase"/>
</dbReference>
<dbReference type="AlphaFoldDB" id="A0A849BKR9"/>
<comment type="function">
    <text evidence="2">Catalyzes the synthesis of activated sulfate.</text>
</comment>
<dbReference type="GO" id="GO:0019379">
    <property type="term" value="P:sulfate assimilation, phosphoadenylyl sulfate reduction by phosphoadenylyl-sulfate reductase (thioredoxin)"/>
    <property type="evidence" value="ECO:0007669"/>
    <property type="project" value="TreeGrafter"/>
</dbReference>
<feature type="domain" description="APS kinase" evidence="9">
    <location>
        <begin position="347"/>
        <end position="500"/>
    </location>
</feature>
<keyword evidence="10" id="KW-0418">Kinase</keyword>
<dbReference type="GO" id="GO:0010134">
    <property type="term" value="P:sulfate assimilation via adenylyl sulfate reduction"/>
    <property type="evidence" value="ECO:0007669"/>
    <property type="project" value="TreeGrafter"/>
</dbReference>
<evidence type="ECO:0000313" key="10">
    <source>
        <dbReference type="EMBL" id="NNH21687.1"/>
    </source>
</evidence>
<dbReference type="GO" id="GO:0005524">
    <property type="term" value="F:ATP binding"/>
    <property type="evidence" value="ECO:0007669"/>
    <property type="project" value="UniProtKB-KW"/>
</dbReference>
<dbReference type="Proteomes" id="UP000555552">
    <property type="component" value="Unassembled WGS sequence"/>
</dbReference>
<dbReference type="EC" id="2.7.1.25" evidence="4"/>
<accession>A0A849BKR9</accession>
<dbReference type="CDD" id="cd02027">
    <property type="entry name" value="APSK"/>
    <property type="match status" value="1"/>
</dbReference>
<keyword evidence="5 10" id="KW-0808">Transferase</keyword>
<evidence type="ECO:0000256" key="7">
    <source>
        <dbReference type="ARBA" id="ARBA00022840"/>
    </source>
</evidence>
<evidence type="ECO:0000256" key="6">
    <source>
        <dbReference type="ARBA" id="ARBA00022741"/>
    </source>
</evidence>
<organism evidence="10 11">
    <name type="scientific">Pseudokineococcus marinus</name>
    <dbReference type="NCBI Taxonomy" id="351215"/>
    <lineage>
        <taxon>Bacteria</taxon>
        <taxon>Bacillati</taxon>
        <taxon>Actinomycetota</taxon>
        <taxon>Actinomycetes</taxon>
        <taxon>Kineosporiales</taxon>
        <taxon>Kineosporiaceae</taxon>
        <taxon>Pseudokineococcus</taxon>
    </lineage>
</organism>
<comment type="pathway">
    <text evidence="3">Sulfur metabolism; hydrogen sulfide biosynthesis; sulfite from sulfate: step 2/3.</text>
</comment>
<evidence type="ECO:0000256" key="3">
    <source>
        <dbReference type="ARBA" id="ARBA00004806"/>
    </source>
</evidence>
<dbReference type="SUPFAM" id="SSF52540">
    <property type="entry name" value="P-loop containing nucleoside triphosphate hydrolases"/>
    <property type="match status" value="1"/>
</dbReference>
<comment type="caution">
    <text evidence="10">The sequence shown here is derived from an EMBL/GenBank/DDBJ whole genome shotgun (WGS) entry which is preliminary data.</text>
</comment>
<feature type="region of interest" description="Disordered" evidence="8">
    <location>
        <begin position="1"/>
        <end position="71"/>
    </location>
</feature>
<feature type="compositionally biased region" description="Pro residues" evidence="8">
    <location>
        <begin position="12"/>
        <end position="21"/>
    </location>
</feature>
<dbReference type="PANTHER" id="PTHR42700">
    <property type="entry name" value="SULFATE ADENYLYLTRANSFERASE"/>
    <property type="match status" value="1"/>
</dbReference>
<evidence type="ECO:0000256" key="1">
    <source>
        <dbReference type="ARBA" id="ARBA00001823"/>
    </source>
</evidence>
<dbReference type="InterPro" id="IPR027417">
    <property type="entry name" value="P-loop_NTPase"/>
</dbReference>
<dbReference type="Pfam" id="PF01583">
    <property type="entry name" value="APS_kinase"/>
    <property type="match status" value="1"/>
</dbReference>
<dbReference type="GO" id="GO:0004020">
    <property type="term" value="F:adenylylsulfate kinase activity"/>
    <property type="evidence" value="ECO:0007669"/>
    <property type="project" value="UniProtKB-EC"/>
</dbReference>
<evidence type="ECO:0000256" key="5">
    <source>
        <dbReference type="ARBA" id="ARBA00022679"/>
    </source>
</evidence>
<dbReference type="FunFam" id="3.40.50.300:FF:000802">
    <property type="entry name" value="Sulfate adenylyltransferase"/>
    <property type="match status" value="1"/>
</dbReference>
<comment type="catalytic activity">
    <reaction evidence="1">
        <text>adenosine 5'-phosphosulfate + ATP = 3'-phosphoadenylyl sulfate + ADP + H(+)</text>
        <dbReference type="Rhea" id="RHEA:24152"/>
        <dbReference type="ChEBI" id="CHEBI:15378"/>
        <dbReference type="ChEBI" id="CHEBI:30616"/>
        <dbReference type="ChEBI" id="CHEBI:58243"/>
        <dbReference type="ChEBI" id="CHEBI:58339"/>
        <dbReference type="ChEBI" id="CHEBI:456216"/>
        <dbReference type="EC" id="2.7.1.25"/>
    </reaction>
</comment>
<dbReference type="InterPro" id="IPR059117">
    <property type="entry name" value="APS_kinase_dom"/>
</dbReference>
<keyword evidence="6" id="KW-0547">Nucleotide-binding</keyword>
<evidence type="ECO:0000256" key="2">
    <source>
        <dbReference type="ARBA" id="ARBA00002632"/>
    </source>
</evidence>
<dbReference type="NCBIfam" id="NF003013">
    <property type="entry name" value="PRK03846.1"/>
    <property type="match status" value="1"/>
</dbReference>
<evidence type="ECO:0000256" key="4">
    <source>
        <dbReference type="ARBA" id="ARBA00012121"/>
    </source>
</evidence>
<keyword evidence="11" id="KW-1185">Reference proteome</keyword>
<reference evidence="10 11" key="1">
    <citation type="submission" date="2020-05" db="EMBL/GenBank/DDBJ databases">
        <title>MicrobeNet Type strains.</title>
        <authorList>
            <person name="Nicholson A.C."/>
        </authorList>
    </citation>
    <scope>NUCLEOTIDE SEQUENCE [LARGE SCALE GENOMIC DNA]</scope>
    <source>
        <strain evidence="10 11">JCM 14547</strain>
    </source>
</reference>
<dbReference type="GO" id="GO:0004781">
    <property type="term" value="F:sulfate adenylyltransferase (ATP) activity"/>
    <property type="evidence" value="ECO:0007669"/>
    <property type="project" value="TreeGrafter"/>
</dbReference>
<evidence type="ECO:0000256" key="8">
    <source>
        <dbReference type="SAM" id="MobiDB-lite"/>
    </source>
</evidence>
<proteinExistence type="predicted"/>
<keyword evidence="7" id="KW-0067">ATP-binding</keyword>